<accession>A0A0C3QFI3</accession>
<dbReference type="PANTHER" id="PTHR38425:SF1">
    <property type="entry name" value="LONG CHRONOLOGICAL LIFESPAN PROTEIN 2"/>
    <property type="match status" value="1"/>
</dbReference>
<name>A0A0C3QFI3_9AGAM</name>
<gene>
    <name evidence="5" type="ORF">M407DRAFT_20652</name>
</gene>
<proteinExistence type="inferred from homology"/>
<dbReference type="OrthoDB" id="2234316at2759"/>
<evidence type="ECO:0000256" key="1">
    <source>
        <dbReference type="ARBA" id="ARBA00010545"/>
    </source>
</evidence>
<dbReference type="Proteomes" id="UP000054248">
    <property type="component" value="Unassembled WGS sequence"/>
</dbReference>
<keyword evidence="3 4" id="KW-0732">Signal</keyword>
<protein>
    <recommendedName>
        <fullName evidence="2">Long chronological lifespan protein 2</fullName>
    </recommendedName>
</protein>
<comment type="similarity">
    <text evidence="1">Belongs to the LCL2 family.</text>
</comment>
<dbReference type="STRING" id="1051891.A0A0C3QFI3"/>
<dbReference type="EMBL" id="KN822974">
    <property type="protein sequence ID" value="KIO30185.1"/>
    <property type="molecule type" value="Genomic_DNA"/>
</dbReference>
<reference evidence="6" key="2">
    <citation type="submission" date="2015-01" db="EMBL/GenBank/DDBJ databases">
        <title>Evolutionary Origins and Diversification of the Mycorrhizal Mutualists.</title>
        <authorList>
            <consortium name="DOE Joint Genome Institute"/>
            <consortium name="Mycorrhizal Genomics Consortium"/>
            <person name="Kohler A."/>
            <person name="Kuo A."/>
            <person name="Nagy L.G."/>
            <person name="Floudas D."/>
            <person name="Copeland A."/>
            <person name="Barry K.W."/>
            <person name="Cichocki N."/>
            <person name="Veneault-Fourrey C."/>
            <person name="LaButti K."/>
            <person name="Lindquist E.A."/>
            <person name="Lipzen A."/>
            <person name="Lundell T."/>
            <person name="Morin E."/>
            <person name="Murat C."/>
            <person name="Riley R."/>
            <person name="Ohm R."/>
            <person name="Sun H."/>
            <person name="Tunlid A."/>
            <person name="Henrissat B."/>
            <person name="Grigoriev I.V."/>
            <person name="Hibbett D.S."/>
            <person name="Martin F."/>
        </authorList>
    </citation>
    <scope>NUCLEOTIDE SEQUENCE [LARGE SCALE GENOMIC DNA]</scope>
    <source>
        <strain evidence="6">MUT 4182</strain>
    </source>
</reference>
<evidence type="ECO:0000313" key="5">
    <source>
        <dbReference type="EMBL" id="KIO30185.1"/>
    </source>
</evidence>
<evidence type="ECO:0000313" key="6">
    <source>
        <dbReference type="Proteomes" id="UP000054248"/>
    </source>
</evidence>
<dbReference type="InterPro" id="IPR034543">
    <property type="entry name" value="LCL2"/>
</dbReference>
<evidence type="ECO:0000256" key="3">
    <source>
        <dbReference type="ARBA" id="ARBA00022729"/>
    </source>
</evidence>
<organism evidence="5 6">
    <name type="scientific">Tulasnella calospora MUT 4182</name>
    <dbReference type="NCBI Taxonomy" id="1051891"/>
    <lineage>
        <taxon>Eukaryota</taxon>
        <taxon>Fungi</taxon>
        <taxon>Dikarya</taxon>
        <taxon>Basidiomycota</taxon>
        <taxon>Agaricomycotina</taxon>
        <taxon>Agaricomycetes</taxon>
        <taxon>Cantharellales</taxon>
        <taxon>Tulasnellaceae</taxon>
        <taxon>Tulasnella</taxon>
    </lineage>
</organism>
<sequence>MHLGLTILVSALVYLQVVSAQFGNFFQQAFGGHGHSEQYHQQQSGSAMWAATAAQAPCSSYLCPVTLDCVKRPSECPCPNAEDIKCLIPDSESRGDGTVVCVRGDKGCKSVERKMKP</sequence>
<feature type="chain" id="PRO_5002168803" description="Long chronological lifespan protein 2" evidence="4">
    <location>
        <begin position="21"/>
        <end position="117"/>
    </location>
</feature>
<evidence type="ECO:0000256" key="2">
    <source>
        <dbReference type="ARBA" id="ARBA00018534"/>
    </source>
</evidence>
<reference evidence="5 6" key="1">
    <citation type="submission" date="2014-04" db="EMBL/GenBank/DDBJ databases">
        <authorList>
            <consortium name="DOE Joint Genome Institute"/>
            <person name="Kuo A."/>
            <person name="Girlanda M."/>
            <person name="Perotto S."/>
            <person name="Kohler A."/>
            <person name="Nagy L.G."/>
            <person name="Floudas D."/>
            <person name="Copeland A."/>
            <person name="Barry K.W."/>
            <person name="Cichocki N."/>
            <person name="Veneault-Fourrey C."/>
            <person name="LaButti K."/>
            <person name="Lindquist E.A."/>
            <person name="Lipzen A."/>
            <person name="Lundell T."/>
            <person name="Morin E."/>
            <person name="Murat C."/>
            <person name="Sun H."/>
            <person name="Tunlid A."/>
            <person name="Henrissat B."/>
            <person name="Grigoriev I.V."/>
            <person name="Hibbett D.S."/>
            <person name="Martin F."/>
            <person name="Nordberg H.P."/>
            <person name="Cantor M.N."/>
            <person name="Hua S.X."/>
        </authorList>
    </citation>
    <scope>NUCLEOTIDE SEQUENCE [LARGE SCALE GENOMIC DNA]</scope>
    <source>
        <strain evidence="5 6">MUT 4182</strain>
    </source>
</reference>
<feature type="signal peptide" evidence="4">
    <location>
        <begin position="1"/>
        <end position="20"/>
    </location>
</feature>
<dbReference type="HOGENOM" id="CLU_142363_2_1_1"/>
<keyword evidence="6" id="KW-1185">Reference proteome</keyword>
<dbReference type="PANTHER" id="PTHR38425">
    <property type="entry name" value="LONG CHRONOLOGICAL LIFESPAN PROTEIN 2"/>
    <property type="match status" value="1"/>
</dbReference>
<evidence type="ECO:0000256" key="4">
    <source>
        <dbReference type="SAM" id="SignalP"/>
    </source>
</evidence>
<dbReference type="AlphaFoldDB" id="A0A0C3QFI3"/>
<dbReference type="GO" id="GO:0036503">
    <property type="term" value="P:ERAD pathway"/>
    <property type="evidence" value="ECO:0007669"/>
    <property type="project" value="TreeGrafter"/>
</dbReference>